<dbReference type="Proteomes" id="UP000237883">
    <property type="component" value="Chromosome"/>
</dbReference>
<reference evidence="3" key="1">
    <citation type="submission" date="2018-02" db="EMBL/GenBank/DDBJ databases">
        <authorList>
            <person name="Holder M.E."/>
            <person name="Ajami N.J."/>
            <person name="Petrosino J.F."/>
        </authorList>
    </citation>
    <scope>NUCLEOTIDE SEQUENCE [LARGE SCALE GENOMIC DNA]</scope>
    <source>
        <strain evidence="3">CCUG 47132</strain>
    </source>
</reference>
<name>A0A2S0L281_9FIRM</name>
<feature type="transmembrane region" description="Helical" evidence="1">
    <location>
        <begin position="20"/>
        <end position="40"/>
    </location>
</feature>
<keyword evidence="1" id="KW-0472">Membrane</keyword>
<organism evidence="2 3">
    <name type="scientific">Mogibacterium diversum</name>
    <dbReference type="NCBI Taxonomy" id="114527"/>
    <lineage>
        <taxon>Bacteria</taxon>
        <taxon>Bacillati</taxon>
        <taxon>Bacillota</taxon>
        <taxon>Clostridia</taxon>
        <taxon>Peptostreptococcales</taxon>
        <taxon>Anaerovoracaceae</taxon>
        <taxon>Mogibacterium</taxon>
    </lineage>
</organism>
<gene>
    <name evidence="2" type="ORF">C5Q96_00215</name>
</gene>
<evidence type="ECO:0000313" key="2">
    <source>
        <dbReference type="EMBL" id="AVM47369.1"/>
    </source>
</evidence>
<accession>A0A2S0L281</accession>
<dbReference type="OrthoDB" id="2083372at2"/>
<dbReference type="AlphaFoldDB" id="A0A2S0L281"/>
<dbReference type="KEGG" id="mdv:C5Q96_00215"/>
<keyword evidence="1" id="KW-0812">Transmembrane</keyword>
<proteinExistence type="predicted"/>
<sequence>MKIYQYFLIGLKSTWNDNFFKTVAFIVGTIVLVTMVRKLIIVSRSGGKFSEPMHISNGNLYIHSGFVPGSREIPLKDLAEVEIYFVRGVHLNGDRYFIQFVRKKGRSKSIFVGKSKGNDERLAQLKKQLKKHKVKVREIK</sequence>
<dbReference type="RefSeq" id="WP_106056079.1">
    <property type="nucleotide sequence ID" value="NZ_CAUUYG010000010.1"/>
</dbReference>
<evidence type="ECO:0000313" key="3">
    <source>
        <dbReference type="Proteomes" id="UP000237883"/>
    </source>
</evidence>
<keyword evidence="1" id="KW-1133">Transmembrane helix</keyword>
<protein>
    <recommendedName>
        <fullName evidence="4">DUF5673 domain-containing protein</fullName>
    </recommendedName>
</protein>
<evidence type="ECO:0008006" key="4">
    <source>
        <dbReference type="Google" id="ProtNLM"/>
    </source>
</evidence>
<evidence type="ECO:0000256" key="1">
    <source>
        <dbReference type="SAM" id="Phobius"/>
    </source>
</evidence>
<dbReference type="GeneID" id="78390671"/>
<keyword evidence="3" id="KW-1185">Reference proteome</keyword>
<dbReference type="EMBL" id="CP027228">
    <property type="protein sequence ID" value="AVM47369.1"/>
    <property type="molecule type" value="Genomic_DNA"/>
</dbReference>